<keyword evidence="3" id="KW-1185">Reference proteome</keyword>
<accession>A0A3D9ZL79</accession>
<gene>
    <name evidence="2" type="ORF">DFJ67_4034</name>
</gene>
<dbReference type="EMBL" id="QUMQ01000001">
    <property type="protein sequence ID" value="REF98025.1"/>
    <property type="molecule type" value="Genomic_DNA"/>
</dbReference>
<dbReference type="InterPro" id="IPR013216">
    <property type="entry name" value="Methyltransf_11"/>
</dbReference>
<dbReference type="PANTHER" id="PTHR43591">
    <property type="entry name" value="METHYLTRANSFERASE"/>
    <property type="match status" value="1"/>
</dbReference>
<feature type="domain" description="Methyltransferase type 11" evidence="1">
    <location>
        <begin position="52"/>
        <end position="147"/>
    </location>
</feature>
<keyword evidence="2" id="KW-0808">Transferase</keyword>
<evidence type="ECO:0000313" key="2">
    <source>
        <dbReference type="EMBL" id="REF98025.1"/>
    </source>
</evidence>
<keyword evidence="2" id="KW-0489">Methyltransferase</keyword>
<proteinExistence type="predicted"/>
<dbReference type="SUPFAM" id="SSF53335">
    <property type="entry name" value="S-adenosyl-L-methionine-dependent methyltransferases"/>
    <property type="match status" value="1"/>
</dbReference>
<dbReference type="Gene3D" id="3.40.50.150">
    <property type="entry name" value="Vaccinia Virus protein VP39"/>
    <property type="match status" value="1"/>
</dbReference>
<dbReference type="CDD" id="cd02440">
    <property type="entry name" value="AdoMet_MTases"/>
    <property type="match status" value="1"/>
</dbReference>
<dbReference type="AlphaFoldDB" id="A0A3D9ZL79"/>
<dbReference type="GO" id="GO:0032259">
    <property type="term" value="P:methylation"/>
    <property type="evidence" value="ECO:0007669"/>
    <property type="project" value="UniProtKB-KW"/>
</dbReference>
<dbReference type="GO" id="GO:0008757">
    <property type="term" value="F:S-adenosylmethionine-dependent methyltransferase activity"/>
    <property type="evidence" value="ECO:0007669"/>
    <property type="project" value="InterPro"/>
</dbReference>
<protein>
    <submittedName>
        <fullName evidence="2">Methyltransferase family protein</fullName>
    </submittedName>
</protein>
<organism evidence="2 3">
    <name type="scientific">Asanoa ferruginea</name>
    <dbReference type="NCBI Taxonomy" id="53367"/>
    <lineage>
        <taxon>Bacteria</taxon>
        <taxon>Bacillati</taxon>
        <taxon>Actinomycetota</taxon>
        <taxon>Actinomycetes</taxon>
        <taxon>Micromonosporales</taxon>
        <taxon>Micromonosporaceae</taxon>
        <taxon>Asanoa</taxon>
    </lineage>
</organism>
<dbReference type="OrthoDB" id="65624at2"/>
<dbReference type="RefSeq" id="WP_116069374.1">
    <property type="nucleotide sequence ID" value="NZ_BONB01000025.1"/>
</dbReference>
<name>A0A3D9ZL79_9ACTN</name>
<dbReference type="Pfam" id="PF08241">
    <property type="entry name" value="Methyltransf_11"/>
    <property type="match status" value="1"/>
</dbReference>
<evidence type="ECO:0000259" key="1">
    <source>
        <dbReference type="Pfam" id="PF08241"/>
    </source>
</evidence>
<sequence length="222" mass="23925">MTQTKRRKLIPEMEGSMARWYAKQRGSAPQLASYKRQAAELAENLPAGAAVLEVAPGPGYLSIELARLGYALSAIDISHTFVQLATERARAEGVTVDFRQGDVAALPFPADSYDLVVCQAAFKNFVDPVAALDEIHRVLRPGGVAVIQDMNRGATADDIRADVAGMQLNRFNSAFTRASLGGLRRRAYAAADFERVAADSAFHGSTTRADGLMLEVRLTKAA</sequence>
<dbReference type="InterPro" id="IPR029063">
    <property type="entry name" value="SAM-dependent_MTases_sf"/>
</dbReference>
<comment type="caution">
    <text evidence="2">The sequence shown here is derived from an EMBL/GenBank/DDBJ whole genome shotgun (WGS) entry which is preliminary data.</text>
</comment>
<reference evidence="2 3" key="1">
    <citation type="submission" date="2018-08" db="EMBL/GenBank/DDBJ databases">
        <title>Sequencing the genomes of 1000 actinobacteria strains.</title>
        <authorList>
            <person name="Klenk H.-P."/>
        </authorList>
    </citation>
    <scope>NUCLEOTIDE SEQUENCE [LARGE SCALE GENOMIC DNA]</scope>
    <source>
        <strain evidence="2 3">DSM 44099</strain>
    </source>
</reference>
<evidence type="ECO:0000313" key="3">
    <source>
        <dbReference type="Proteomes" id="UP000256913"/>
    </source>
</evidence>
<dbReference type="Proteomes" id="UP000256913">
    <property type="component" value="Unassembled WGS sequence"/>
</dbReference>